<dbReference type="EMBL" id="CM003536">
    <property type="protein sequence ID" value="RCV43271.1"/>
    <property type="molecule type" value="Genomic_DNA"/>
</dbReference>
<organism evidence="2">
    <name type="scientific">Setaria italica</name>
    <name type="common">Foxtail millet</name>
    <name type="synonym">Panicum italicum</name>
    <dbReference type="NCBI Taxonomy" id="4555"/>
    <lineage>
        <taxon>Eukaryota</taxon>
        <taxon>Viridiplantae</taxon>
        <taxon>Streptophyta</taxon>
        <taxon>Embryophyta</taxon>
        <taxon>Tracheophyta</taxon>
        <taxon>Spermatophyta</taxon>
        <taxon>Magnoliopsida</taxon>
        <taxon>Liliopsida</taxon>
        <taxon>Poales</taxon>
        <taxon>Poaceae</taxon>
        <taxon>PACMAD clade</taxon>
        <taxon>Panicoideae</taxon>
        <taxon>Panicodae</taxon>
        <taxon>Paniceae</taxon>
        <taxon>Cenchrinae</taxon>
        <taxon>Setaria</taxon>
    </lineage>
</organism>
<name>A0A368SLK4_SETIT</name>
<accession>A0A368SLK4</accession>
<sequence length="95" mass="10354">MAAQLAGEEEAAARVQIPPSGSSASSPAHVPRLRRQRYRSESQGKKNSELLDGHKLLLVSKTPTAHPCVRPLWRLNQRNMFLATLGSGSACSCMR</sequence>
<feature type="compositionally biased region" description="Low complexity" evidence="1">
    <location>
        <begin position="18"/>
        <end position="28"/>
    </location>
</feature>
<dbReference type="AlphaFoldDB" id="A0A368SLK4"/>
<reference evidence="2" key="2">
    <citation type="submission" date="2015-07" db="EMBL/GenBank/DDBJ databases">
        <authorList>
            <person name="Noorani M."/>
        </authorList>
    </citation>
    <scope>NUCLEOTIDE SEQUENCE</scope>
    <source>
        <strain evidence="2">Yugu1</strain>
    </source>
</reference>
<protein>
    <submittedName>
        <fullName evidence="2">Uncharacterized protein</fullName>
    </submittedName>
</protein>
<reference evidence="2" key="1">
    <citation type="journal article" date="2012" name="Nat. Biotechnol.">
        <title>Reference genome sequence of the model plant Setaria.</title>
        <authorList>
            <person name="Bennetzen J.L."/>
            <person name="Schmutz J."/>
            <person name="Wang H."/>
            <person name="Percifield R."/>
            <person name="Hawkins J."/>
            <person name="Pontaroli A.C."/>
            <person name="Estep M."/>
            <person name="Feng L."/>
            <person name="Vaughn J.N."/>
            <person name="Grimwood J."/>
            <person name="Jenkins J."/>
            <person name="Barry K."/>
            <person name="Lindquist E."/>
            <person name="Hellsten U."/>
            <person name="Deshpande S."/>
            <person name="Wang X."/>
            <person name="Wu X."/>
            <person name="Mitros T."/>
            <person name="Triplett J."/>
            <person name="Yang X."/>
            <person name="Ye C.Y."/>
            <person name="Mauro-Herrera M."/>
            <person name="Wang L."/>
            <person name="Li P."/>
            <person name="Sharma M."/>
            <person name="Sharma R."/>
            <person name="Ronald P.C."/>
            <person name="Panaud O."/>
            <person name="Kellogg E.A."/>
            <person name="Brutnell T.P."/>
            <person name="Doust A.N."/>
            <person name="Tuskan G.A."/>
            <person name="Rokhsar D."/>
            <person name="Devos K.M."/>
        </authorList>
    </citation>
    <scope>NUCLEOTIDE SEQUENCE [LARGE SCALE GENOMIC DNA]</scope>
    <source>
        <strain evidence="2">Yugu1</strain>
    </source>
</reference>
<feature type="compositionally biased region" description="Basic and acidic residues" evidence="1">
    <location>
        <begin position="38"/>
        <end position="49"/>
    </location>
</feature>
<gene>
    <name evidence="2" type="ORF">SETIT_9G281500v2</name>
</gene>
<proteinExistence type="predicted"/>
<evidence type="ECO:0000313" key="2">
    <source>
        <dbReference type="EMBL" id="RCV43271.1"/>
    </source>
</evidence>
<evidence type="ECO:0000256" key="1">
    <source>
        <dbReference type="SAM" id="MobiDB-lite"/>
    </source>
</evidence>
<feature type="region of interest" description="Disordered" evidence="1">
    <location>
        <begin position="1"/>
        <end position="49"/>
    </location>
</feature>